<dbReference type="EMBL" id="SRXU01000004">
    <property type="protein sequence ID" value="TGX42272.1"/>
    <property type="molecule type" value="Genomic_DNA"/>
</dbReference>
<evidence type="ECO:0000313" key="1">
    <source>
        <dbReference type="EMBL" id="TGX42272.1"/>
    </source>
</evidence>
<evidence type="ECO:0000313" key="2">
    <source>
        <dbReference type="Proteomes" id="UP000309848"/>
    </source>
</evidence>
<protein>
    <recommendedName>
        <fullName evidence="3">Cysteine dioxygenase</fullName>
    </recommendedName>
</protein>
<dbReference type="SUPFAM" id="SSF51182">
    <property type="entry name" value="RmlC-like cupins"/>
    <property type="match status" value="1"/>
</dbReference>
<comment type="caution">
    <text evidence="1">The sequence shown here is derived from an EMBL/GenBank/DDBJ whole genome shotgun (WGS) entry which is preliminary data.</text>
</comment>
<organism evidence="1 2">
    <name type="scientific">Sphingomonas naasensis</name>
    <dbReference type="NCBI Taxonomy" id="1344951"/>
    <lineage>
        <taxon>Bacteria</taxon>
        <taxon>Pseudomonadati</taxon>
        <taxon>Pseudomonadota</taxon>
        <taxon>Alphaproteobacteria</taxon>
        <taxon>Sphingomonadales</taxon>
        <taxon>Sphingomonadaceae</taxon>
        <taxon>Sphingomonas</taxon>
    </lineage>
</organism>
<dbReference type="RefSeq" id="WP_135984594.1">
    <property type="nucleotide sequence ID" value="NZ_JAASQM010000004.1"/>
</dbReference>
<sequence length="228" mass="24920">MTISAYETGGLLEAAAARVDAAGYTAIPWDRDERATIAAEALRRAVAALRDGGGGVIHPLGFARIPLSPWTLERPRFAVHVWSRDWPAGHALDIHDHCYDFVSICIAGEICHSFFEPCDSADALACEASRYQAGCCAETEGAPGERQRLALKNERTVAPYDALSLHHRELHRAWPLTDVAVTIQFQSPCIEPTARVFRAAGSYDQPKDESVKAMSREHLALVLESVGQ</sequence>
<keyword evidence="2" id="KW-1185">Reference proteome</keyword>
<evidence type="ECO:0008006" key="3">
    <source>
        <dbReference type="Google" id="ProtNLM"/>
    </source>
</evidence>
<dbReference type="InterPro" id="IPR014710">
    <property type="entry name" value="RmlC-like_jellyroll"/>
</dbReference>
<dbReference type="AlphaFoldDB" id="A0A4V3QWE6"/>
<gene>
    <name evidence="1" type="ORF">E5A74_10475</name>
</gene>
<accession>A0A4V3QWE6</accession>
<proteinExistence type="predicted"/>
<dbReference type="Gene3D" id="2.60.120.10">
    <property type="entry name" value="Jelly Rolls"/>
    <property type="match status" value="1"/>
</dbReference>
<dbReference type="InterPro" id="IPR011051">
    <property type="entry name" value="RmlC_Cupin_sf"/>
</dbReference>
<dbReference type="Proteomes" id="UP000309848">
    <property type="component" value="Unassembled WGS sequence"/>
</dbReference>
<dbReference type="OrthoDB" id="8756764at2"/>
<name>A0A4V3QWE6_9SPHN</name>
<reference evidence="1 2" key="1">
    <citation type="submission" date="2019-04" db="EMBL/GenBank/DDBJ databases">
        <title>Sphingomonas psychrotolerans sp. nov., isolated from soil in the Tianshan Mountains, Xinjiang, China.</title>
        <authorList>
            <person name="Luo Y."/>
            <person name="Sheng H."/>
        </authorList>
    </citation>
    <scope>NUCLEOTIDE SEQUENCE [LARGE SCALE GENOMIC DNA]</scope>
    <source>
        <strain evidence="1 2">KIS18-15</strain>
    </source>
</reference>